<dbReference type="InterPro" id="IPR012336">
    <property type="entry name" value="Thioredoxin-like_fold"/>
</dbReference>
<keyword evidence="4" id="KW-1015">Disulfide bond</keyword>
<dbReference type="PROSITE" id="PS51352">
    <property type="entry name" value="THIOREDOXIN_2"/>
    <property type="match status" value="1"/>
</dbReference>
<keyword evidence="6" id="KW-1133">Transmembrane helix</keyword>
<evidence type="ECO:0000313" key="9">
    <source>
        <dbReference type="Proteomes" id="UP000176498"/>
    </source>
</evidence>
<feature type="transmembrane region" description="Helical" evidence="6">
    <location>
        <begin position="18"/>
        <end position="39"/>
    </location>
</feature>
<dbReference type="GO" id="GO:0016491">
    <property type="term" value="F:oxidoreductase activity"/>
    <property type="evidence" value="ECO:0007669"/>
    <property type="project" value="UniProtKB-KW"/>
</dbReference>
<dbReference type="InterPro" id="IPR036249">
    <property type="entry name" value="Thioredoxin-like_sf"/>
</dbReference>
<gene>
    <name evidence="8" type="ORF">A2Y82_04250</name>
</gene>
<dbReference type="Pfam" id="PF13462">
    <property type="entry name" value="Thioredoxin_4"/>
    <property type="match status" value="1"/>
</dbReference>
<evidence type="ECO:0000256" key="4">
    <source>
        <dbReference type="ARBA" id="ARBA00023157"/>
    </source>
</evidence>
<dbReference type="Proteomes" id="UP000176498">
    <property type="component" value="Unassembled WGS sequence"/>
</dbReference>
<keyword evidence="6" id="KW-0812">Transmembrane</keyword>
<keyword evidence="5" id="KW-0676">Redox-active center</keyword>
<keyword evidence="6" id="KW-0472">Membrane</keyword>
<name>A0A1G1XRH3_9BACT</name>
<evidence type="ECO:0000256" key="3">
    <source>
        <dbReference type="ARBA" id="ARBA00023002"/>
    </source>
</evidence>
<dbReference type="EMBL" id="MHHZ01000003">
    <property type="protein sequence ID" value="OGY42544.1"/>
    <property type="molecule type" value="Genomic_DNA"/>
</dbReference>
<accession>A0A1G1XRH3</accession>
<dbReference type="PANTHER" id="PTHR13887">
    <property type="entry name" value="GLUTATHIONE S-TRANSFERASE KAPPA"/>
    <property type="match status" value="1"/>
</dbReference>
<protein>
    <recommendedName>
        <fullName evidence="7">Thioredoxin domain-containing protein</fullName>
    </recommendedName>
</protein>
<evidence type="ECO:0000259" key="7">
    <source>
        <dbReference type="PROSITE" id="PS51352"/>
    </source>
</evidence>
<evidence type="ECO:0000256" key="2">
    <source>
        <dbReference type="ARBA" id="ARBA00022729"/>
    </source>
</evidence>
<comment type="similarity">
    <text evidence="1">Belongs to the thioredoxin family. DsbA subfamily.</text>
</comment>
<keyword evidence="3" id="KW-0560">Oxidoreductase</keyword>
<evidence type="ECO:0000256" key="6">
    <source>
        <dbReference type="SAM" id="Phobius"/>
    </source>
</evidence>
<evidence type="ECO:0000313" key="8">
    <source>
        <dbReference type="EMBL" id="OGY42544.1"/>
    </source>
</evidence>
<evidence type="ECO:0000256" key="5">
    <source>
        <dbReference type="ARBA" id="ARBA00023284"/>
    </source>
</evidence>
<feature type="domain" description="Thioredoxin" evidence="7">
    <location>
        <begin position="52"/>
        <end position="243"/>
    </location>
</feature>
<dbReference type="InterPro" id="IPR013766">
    <property type="entry name" value="Thioredoxin_domain"/>
</dbReference>
<reference evidence="8 9" key="1">
    <citation type="journal article" date="2016" name="Nat. Commun.">
        <title>Thousands of microbial genomes shed light on interconnected biogeochemical processes in an aquifer system.</title>
        <authorList>
            <person name="Anantharaman K."/>
            <person name="Brown C.T."/>
            <person name="Hug L.A."/>
            <person name="Sharon I."/>
            <person name="Castelle C.J."/>
            <person name="Probst A.J."/>
            <person name="Thomas B.C."/>
            <person name="Singh A."/>
            <person name="Wilkins M.J."/>
            <person name="Karaoz U."/>
            <person name="Brodie E.L."/>
            <person name="Williams K.H."/>
            <person name="Hubbard S.S."/>
            <person name="Banfield J.F."/>
        </authorList>
    </citation>
    <scope>NUCLEOTIDE SEQUENCE [LARGE SCALE GENOMIC DNA]</scope>
</reference>
<dbReference type="PANTHER" id="PTHR13887:SF14">
    <property type="entry name" value="DISULFIDE BOND FORMATION PROTEIN D"/>
    <property type="match status" value="1"/>
</dbReference>
<dbReference type="SUPFAM" id="SSF52833">
    <property type="entry name" value="Thioredoxin-like"/>
    <property type="match status" value="1"/>
</dbReference>
<organism evidence="8 9">
    <name type="scientific">Candidatus Buchananbacteria bacterium RBG_13_36_9</name>
    <dbReference type="NCBI Taxonomy" id="1797530"/>
    <lineage>
        <taxon>Bacteria</taxon>
        <taxon>Candidatus Buchananiibacteriota</taxon>
    </lineage>
</organism>
<sequence length="250" mass="28348">MSEEQILEKKPKKWHQRWWGLVVLFVFSICILYVGAFIYELVSLVEAQNQIYVDSLIQPDFQQSVSSSIRDTIEIANAPFLGPAQAEIVIVEFSDFQCPFCKEAYPILKDIRQDYAQTVKIIYRDFPNILNHPDALNAALAVNCANDQNKFAVYHDLLFENQSDLSLENLKSLAQIAGLETIKFNQCLDEQKYLGKVQIDLQDGAKLGVQGTPTFYLNGIRVDGVIPYDQLKLVIESIKQAQAADILNNQ</sequence>
<keyword evidence="2" id="KW-0732">Signal</keyword>
<evidence type="ECO:0000256" key="1">
    <source>
        <dbReference type="ARBA" id="ARBA00005791"/>
    </source>
</evidence>
<comment type="caution">
    <text evidence="8">The sequence shown here is derived from an EMBL/GenBank/DDBJ whole genome shotgun (WGS) entry which is preliminary data.</text>
</comment>
<dbReference type="AlphaFoldDB" id="A0A1G1XRH3"/>
<dbReference type="Gene3D" id="3.40.30.10">
    <property type="entry name" value="Glutaredoxin"/>
    <property type="match status" value="1"/>
</dbReference>
<proteinExistence type="inferred from homology"/>